<dbReference type="RefSeq" id="XP_038732917.1">
    <property type="nucleotide sequence ID" value="XM_038876441.1"/>
</dbReference>
<evidence type="ECO:0000313" key="1">
    <source>
        <dbReference type="EMBL" id="KAF7943858.1"/>
    </source>
</evidence>
<dbReference type="GeneID" id="62149517"/>
<name>A0A9P5IJR3_9HELO</name>
<keyword evidence="2" id="KW-1185">Reference proteome</keyword>
<gene>
    <name evidence="1" type="ORF">EAE97_005928</name>
</gene>
<evidence type="ECO:0000313" key="2">
    <source>
        <dbReference type="Proteomes" id="UP000710849"/>
    </source>
</evidence>
<dbReference type="EMBL" id="RCSW01000010">
    <property type="protein sequence ID" value="KAF7943858.1"/>
    <property type="molecule type" value="Genomic_DNA"/>
</dbReference>
<dbReference type="Proteomes" id="UP000710849">
    <property type="component" value="Unassembled WGS sequence"/>
</dbReference>
<organism evidence="1 2">
    <name type="scientific">Botrytis byssoidea</name>
    <dbReference type="NCBI Taxonomy" id="139641"/>
    <lineage>
        <taxon>Eukaryota</taxon>
        <taxon>Fungi</taxon>
        <taxon>Dikarya</taxon>
        <taxon>Ascomycota</taxon>
        <taxon>Pezizomycotina</taxon>
        <taxon>Leotiomycetes</taxon>
        <taxon>Helotiales</taxon>
        <taxon>Sclerotiniaceae</taxon>
        <taxon>Botrytis</taxon>
    </lineage>
</organism>
<comment type="caution">
    <text evidence="1">The sequence shown here is derived from an EMBL/GenBank/DDBJ whole genome shotgun (WGS) entry which is preliminary data.</text>
</comment>
<sequence length="67" mass="7554">MLEDFTTGAYDAFEAPSLEPIEKVNSARSIVNEQANRQTLSEAVKYFKIKNIWRPRLSTGNTTNTCS</sequence>
<reference evidence="1 2" key="1">
    <citation type="journal article" date="2020" name="Genome Biol. Evol.">
        <title>Comparative genomics of Sclerotiniaceae.</title>
        <authorList>
            <person name="Valero Jimenez C.A."/>
            <person name="Steentjes M."/>
            <person name="Scholten O.E."/>
            <person name="Van Kan J.A.L."/>
        </authorList>
    </citation>
    <scope>NUCLEOTIDE SEQUENCE [LARGE SCALE GENOMIC DNA]</scope>
    <source>
        <strain evidence="1 2">MUCL 94</strain>
    </source>
</reference>
<proteinExistence type="predicted"/>
<dbReference type="AlphaFoldDB" id="A0A9P5IJR3"/>
<protein>
    <submittedName>
        <fullName evidence="1">Uncharacterized protein</fullName>
    </submittedName>
</protein>
<accession>A0A9P5IJR3</accession>